<feature type="compositionally biased region" description="Low complexity" evidence="1">
    <location>
        <begin position="191"/>
        <end position="205"/>
    </location>
</feature>
<name>S7RSR1_GLOTA</name>
<evidence type="ECO:0000313" key="2">
    <source>
        <dbReference type="EMBL" id="EPQ56084.1"/>
    </source>
</evidence>
<gene>
    <name evidence="2" type="ORF">GLOTRDRAFT_128042</name>
</gene>
<dbReference type="PANTHER" id="PTHR28031">
    <property type="entry name" value="PROLINE-RICH PROTEIN HUA1"/>
    <property type="match status" value="1"/>
</dbReference>
<dbReference type="AlphaFoldDB" id="S7RSR1"/>
<feature type="region of interest" description="Disordered" evidence="1">
    <location>
        <begin position="319"/>
        <end position="357"/>
    </location>
</feature>
<dbReference type="Proteomes" id="UP000030669">
    <property type="component" value="Unassembled WGS sequence"/>
</dbReference>
<dbReference type="STRING" id="670483.S7RSR1"/>
<dbReference type="GeneID" id="19301657"/>
<feature type="compositionally biased region" description="Low complexity" evidence="1">
    <location>
        <begin position="16"/>
        <end position="29"/>
    </location>
</feature>
<organism evidence="2 3">
    <name type="scientific">Gloeophyllum trabeum (strain ATCC 11539 / FP-39264 / Madison 617)</name>
    <name type="common">Brown rot fungus</name>
    <dbReference type="NCBI Taxonomy" id="670483"/>
    <lineage>
        <taxon>Eukaryota</taxon>
        <taxon>Fungi</taxon>
        <taxon>Dikarya</taxon>
        <taxon>Basidiomycota</taxon>
        <taxon>Agaricomycotina</taxon>
        <taxon>Agaricomycetes</taxon>
        <taxon>Gloeophyllales</taxon>
        <taxon>Gloeophyllaceae</taxon>
        <taxon>Gloeophyllum</taxon>
    </lineage>
</organism>
<dbReference type="PANTHER" id="PTHR28031:SF1">
    <property type="entry name" value="PROLINE-RICH PROTEIN HUA1"/>
    <property type="match status" value="1"/>
</dbReference>
<dbReference type="RefSeq" id="XP_007864867.1">
    <property type="nucleotide sequence ID" value="XM_007866676.1"/>
</dbReference>
<feature type="compositionally biased region" description="Pro residues" evidence="1">
    <location>
        <begin position="103"/>
        <end position="128"/>
    </location>
</feature>
<protein>
    <submittedName>
        <fullName evidence="2">Uncharacterized protein</fullName>
    </submittedName>
</protein>
<dbReference type="eggNOG" id="ENOG502SAFW">
    <property type="taxonomic scope" value="Eukaryota"/>
</dbReference>
<feature type="region of interest" description="Disordered" evidence="1">
    <location>
        <begin position="1"/>
        <end position="240"/>
    </location>
</feature>
<dbReference type="HOGENOM" id="CLU_040442_0_0_1"/>
<dbReference type="InterPro" id="IPR038910">
    <property type="entry name" value="Hua1-like"/>
</dbReference>
<feature type="compositionally biased region" description="Low complexity" evidence="1">
    <location>
        <begin position="322"/>
        <end position="345"/>
    </location>
</feature>
<evidence type="ECO:0000256" key="1">
    <source>
        <dbReference type="SAM" id="MobiDB-lite"/>
    </source>
</evidence>
<feature type="compositionally biased region" description="Pro residues" evidence="1">
    <location>
        <begin position="30"/>
        <end position="54"/>
    </location>
</feature>
<dbReference type="KEGG" id="gtr:GLOTRDRAFT_128042"/>
<accession>S7RSR1</accession>
<keyword evidence="3" id="KW-1185">Reference proteome</keyword>
<dbReference type="EMBL" id="KB469300">
    <property type="protein sequence ID" value="EPQ56084.1"/>
    <property type="molecule type" value="Genomic_DNA"/>
</dbReference>
<evidence type="ECO:0000313" key="3">
    <source>
        <dbReference type="Proteomes" id="UP000030669"/>
    </source>
</evidence>
<dbReference type="OMA" id="RCWEKYA"/>
<proteinExistence type="predicted"/>
<dbReference type="OrthoDB" id="2405700at2759"/>
<dbReference type="PRINTS" id="PR01217">
    <property type="entry name" value="PRICHEXTENSN"/>
</dbReference>
<reference evidence="2 3" key="1">
    <citation type="journal article" date="2012" name="Science">
        <title>The Paleozoic origin of enzymatic lignin decomposition reconstructed from 31 fungal genomes.</title>
        <authorList>
            <person name="Floudas D."/>
            <person name="Binder M."/>
            <person name="Riley R."/>
            <person name="Barry K."/>
            <person name="Blanchette R.A."/>
            <person name="Henrissat B."/>
            <person name="Martinez A.T."/>
            <person name="Otillar R."/>
            <person name="Spatafora J.W."/>
            <person name="Yadav J.S."/>
            <person name="Aerts A."/>
            <person name="Benoit I."/>
            <person name="Boyd A."/>
            <person name="Carlson A."/>
            <person name="Copeland A."/>
            <person name="Coutinho P.M."/>
            <person name="de Vries R.P."/>
            <person name="Ferreira P."/>
            <person name="Findley K."/>
            <person name="Foster B."/>
            <person name="Gaskell J."/>
            <person name="Glotzer D."/>
            <person name="Gorecki P."/>
            <person name="Heitman J."/>
            <person name="Hesse C."/>
            <person name="Hori C."/>
            <person name="Igarashi K."/>
            <person name="Jurgens J.A."/>
            <person name="Kallen N."/>
            <person name="Kersten P."/>
            <person name="Kohler A."/>
            <person name="Kuees U."/>
            <person name="Kumar T.K.A."/>
            <person name="Kuo A."/>
            <person name="LaButti K."/>
            <person name="Larrondo L.F."/>
            <person name="Lindquist E."/>
            <person name="Ling A."/>
            <person name="Lombard V."/>
            <person name="Lucas S."/>
            <person name="Lundell T."/>
            <person name="Martin R."/>
            <person name="McLaughlin D.J."/>
            <person name="Morgenstern I."/>
            <person name="Morin E."/>
            <person name="Murat C."/>
            <person name="Nagy L.G."/>
            <person name="Nolan M."/>
            <person name="Ohm R.A."/>
            <person name="Patyshakuliyeva A."/>
            <person name="Rokas A."/>
            <person name="Ruiz-Duenas F.J."/>
            <person name="Sabat G."/>
            <person name="Salamov A."/>
            <person name="Samejima M."/>
            <person name="Schmutz J."/>
            <person name="Slot J.C."/>
            <person name="St John F."/>
            <person name="Stenlid J."/>
            <person name="Sun H."/>
            <person name="Sun S."/>
            <person name="Syed K."/>
            <person name="Tsang A."/>
            <person name="Wiebenga A."/>
            <person name="Young D."/>
            <person name="Pisabarro A."/>
            <person name="Eastwood D.C."/>
            <person name="Martin F."/>
            <person name="Cullen D."/>
            <person name="Grigoriev I.V."/>
            <person name="Hibbett D.S."/>
        </authorList>
    </citation>
    <scope>NUCLEOTIDE SEQUENCE [LARGE SCALE GENOMIC DNA]</scope>
    <source>
        <strain evidence="2 3">ATCC 11539</strain>
    </source>
</reference>
<sequence length="422" mass="43555">MSRHNPFRTPGVTPQPTGASTFTFTSPSTSAPPPASPHPNPNPPYAPPPGPPPSSTAEAHDDLPEIPEDLPALPDEPPPAYSSAPDPWRGEATIELGPRRPFQQPPAPAPAPAPPAPPGPPQSQPPPGASSYPGSVYRQHTGAPPPPPQHPHTRRRSAAGGSAHTPTPAPLSDFARDFYAAGADGGGDAGTGAAAQPSQGAYQPRYAPPPGPPPRSPGGGVPDDGRPTRTPVPGHPLLRDGRLLVYPGGYECHKCASRPRSTYAMVPSISTPAGRNTGYRNFDPSHPCGKCWDRYAKPFAGAVAYADWASPASASSGKTFQRPLPSFSPPHLSSPNSSSSHLRPPATAPPRPHSYAGYESPSPGFTTAYAQAPPAGAAVVQPGDPRIGGNLCWQCGGSGRVPVFLLMEERCGVCGGLGRVFA</sequence>
<feature type="compositionally biased region" description="Pro residues" evidence="1">
    <location>
        <begin position="206"/>
        <end position="216"/>
    </location>
</feature>
<dbReference type="GO" id="GO:0005737">
    <property type="term" value="C:cytoplasm"/>
    <property type="evidence" value="ECO:0007669"/>
    <property type="project" value="TreeGrafter"/>
</dbReference>